<accession>A0ABS1M3N6</accession>
<gene>
    <name evidence="1" type="ORF">JK358_12360</name>
</gene>
<dbReference type="EMBL" id="JAERRJ010000004">
    <property type="protein sequence ID" value="MBL1075185.1"/>
    <property type="molecule type" value="Genomic_DNA"/>
</dbReference>
<reference evidence="1 2" key="1">
    <citation type="submission" date="2021-01" db="EMBL/GenBank/DDBJ databases">
        <title>WGS of actinomycetes isolated from Thailand.</title>
        <authorList>
            <person name="Thawai C."/>
        </authorList>
    </citation>
    <scope>NUCLEOTIDE SEQUENCE [LARGE SCALE GENOMIC DNA]</scope>
    <source>
        <strain evidence="1 2">LPG 2</strain>
    </source>
</reference>
<evidence type="ECO:0008006" key="3">
    <source>
        <dbReference type="Google" id="ProtNLM"/>
    </source>
</evidence>
<organism evidence="1 2">
    <name type="scientific">Nocardia acididurans</name>
    <dbReference type="NCBI Taxonomy" id="2802282"/>
    <lineage>
        <taxon>Bacteria</taxon>
        <taxon>Bacillati</taxon>
        <taxon>Actinomycetota</taxon>
        <taxon>Actinomycetes</taxon>
        <taxon>Mycobacteriales</taxon>
        <taxon>Nocardiaceae</taxon>
        <taxon>Nocardia</taxon>
    </lineage>
</organism>
<evidence type="ECO:0000313" key="1">
    <source>
        <dbReference type="EMBL" id="MBL1075185.1"/>
    </source>
</evidence>
<dbReference type="Proteomes" id="UP000602198">
    <property type="component" value="Unassembled WGS sequence"/>
</dbReference>
<evidence type="ECO:0000313" key="2">
    <source>
        <dbReference type="Proteomes" id="UP000602198"/>
    </source>
</evidence>
<protein>
    <recommendedName>
        <fullName evidence="3">WXG100 family type VII secretion target</fullName>
    </recommendedName>
</protein>
<comment type="caution">
    <text evidence="1">The sequence shown here is derived from an EMBL/GenBank/DDBJ whole genome shotgun (WGS) entry which is preliminary data.</text>
</comment>
<sequence length="105" mass="10627">MTKKVDVEPEWVQAAGVTAVSIGKKLKAIADACDTAISPGASAWGDDKFGSKFADGGEGFKSGGDNMADATSSLGTSLGNLGTGLQDTAKKMVAMEQGNTQGLRT</sequence>
<name>A0ABS1M3N6_9NOCA</name>
<proteinExistence type="predicted"/>
<keyword evidence="2" id="KW-1185">Reference proteome</keyword>
<dbReference type="RefSeq" id="WP_201946936.1">
    <property type="nucleotide sequence ID" value="NZ_JAERRJ010000004.1"/>
</dbReference>